<dbReference type="Proteomes" id="UP000424527">
    <property type="component" value="Unassembled WGS sequence"/>
</dbReference>
<dbReference type="InterPro" id="IPR020350">
    <property type="entry name" value="Chemokine-like_TAFA"/>
</dbReference>
<evidence type="ECO:0000256" key="2">
    <source>
        <dbReference type="ARBA" id="ARBA00022729"/>
    </source>
</evidence>
<feature type="region of interest" description="Disordered" evidence="3">
    <location>
        <begin position="1"/>
        <end position="110"/>
    </location>
</feature>
<dbReference type="GO" id="GO:0001664">
    <property type="term" value="F:G protein-coupled receptor binding"/>
    <property type="evidence" value="ECO:0007669"/>
    <property type="project" value="TreeGrafter"/>
</dbReference>
<keyword evidence="2" id="KW-0732">Signal</keyword>
<keyword evidence="5" id="KW-1185">Reference proteome</keyword>
<evidence type="ECO:0000256" key="1">
    <source>
        <dbReference type="ARBA" id="ARBA00006101"/>
    </source>
</evidence>
<evidence type="ECO:0000256" key="3">
    <source>
        <dbReference type="SAM" id="MobiDB-lite"/>
    </source>
</evidence>
<name>A0A6G0IYM5_LARCR</name>
<evidence type="ECO:0008006" key="6">
    <source>
        <dbReference type="Google" id="ProtNLM"/>
    </source>
</evidence>
<protein>
    <recommendedName>
        <fullName evidence="6">Protein FAM19A5</fullName>
    </recommendedName>
</protein>
<dbReference type="InterPro" id="IPR040329">
    <property type="entry name" value="TAFA-5"/>
</dbReference>
<reference evidence="4 5" key="1">
    <citation type="submission" date="2019-07" db="EMBL/GenBank/DDBJ databases">
        <title>Chromosome genome assembly for large yellow croaker.</title>
        <authorList>
            <person name="Xiao S."/>
        </authorList>
    </citation>
    <scope>NUCLEOTIDE SEQUENCE [LARGE SCALE GENOMIC DNA]</scope>
    <source>
        <strain evidence="4">JMULYC20181020</strain>
        <tissue evidence="4">Muscle</tissue>
    </source>
</reference>
<dbReference type="Pfam" id="PF12020">
    <property type="entry name" value="TAFA"/>
    <property type="match status" value="1"/>
</dbReference>
<sequence>METDPRQSRRAAMMESVCQKRAAESFDKSLNYQHRPAGPQGDRPVKGKRATCPVSSSSRAGDCNSTSGGIYADERMGSPGGSEAQRAEMPPIFPPSSSGSDRDGCGVVRRHQPADNHTLDFLAPRAAPGSPSCSSSAGLGSDCRCGLLPAPPAHPQPDPEEGQLAAGTCEIVTLDRDSSQPRRTIARQTARCACRKGQIAGTTRARPACVDVRIVWSRQWCEMTPCLDDEGCNLLVNQSGWTCTQPGGRVKTTTVRTEPN</sequence>
<dbReference type="PANTHER" id="PTHR31878">
    <property type="entry name" value="CHEMOKINE-LIKE PROTEIN TAFA-5-RELATED"/>
    <property type="match status" value="1"/>
</dbReference>
<gene>
    <name evidence="4" type="ORF">D5F01_LYC05390</name>
</gene>
<dbReference type="PANTHER" id="PTHR31878:SF0">
    <property type="entry name" value="CHEMOKINE-LIKE PROTEIN TAFA-5"/>
    <property type="match status" value="1"/>
</dbReference>
<dbReference type="AlphaFoldDB" id="A0A6G0IYM5"/>
<dbReference type="EMBL" id="REGW02000005">
    <property type="protein sequence ID" value="KAE8296629.1"/>
    <property type="molecule type" value="Genomic_DNA"/>
</dbReference>
<dbReference type="GO" id="GO:0048018">
    <property type="term" value="F:receptor ligand activity"/>
    <property type="evidence" value="ECO:0007669"/>
    <property type="project" value="TreeGrafter"/>
</dbReference>
<evidence type="ECO:0000313" key="4">
    <source>
        <dbReference type="EMBL" id="KAE8296629.1"/>
    </source>
</evidence>
<evidence type="ECO:0000313" key="5">
    <source>
        <dbReference type="Proteomes" id="UP000424527"/>
    </source>
</evidence>
<feature type="compositionally biased region" description="Polar residues" evidence="3">
    <location>
        <begin position="53"/>
        <end position="68"/>
    </location>
</feature>
<comment type="similarity">
    <text evidence="1">Belongs to the TAFA family.</text>
</comment>
<accession>A0A6G0IYM5</accession>
<organism evidence="4 5">
    <name type="scientific">Larimichthys crocea</name>
    <name type="common">Large yellow croaker</name>
    <name type="synonym">Pseudosciaena crocea</name>
    <dbReference type="NCBI Taxonomy" id="215358"/>
    <lineage>
        <taxon>Eukaryota</taxon>
        <taxon>Metazoa</taxon>
        <taxon>Chordata</taxon>
        <taxon>Craniata</taxon>
        <taxon>Vertebrata</taxon>
        <taxon>Euteleostomi</taxon>
        <taxon>Actinopterygii</taxon>
        <taxon>Neopterygii</taxon>
        <taxon>Teleostei</taxon>
        <taxon>Neoteleostei</taxon>
        <taxon>Acanthomorphata</taxon>
        <taxon>Eupercaria</taxon>
        <taxon>Sciaenidae</taxon>
        <taxon>Larimichthys</taxon>
    </lineage>
</organism>
<dbReference type="GO" id="GO:0007186">
    <property type="term" value="P:G protein-coupled receptor signaling pathway"/>
    <property type="evidence" value="ECO:0007669"/>
    <property type="project" value="TreeGrafter"/>
</dbReference>
<comment type="caution">
    <text evidence="4">The sequence shown here is derived from an EMBL/GenBank/DDBJ whole genome shotgun (WGS) entry which is preliminary data.</text>
</comment>
<dbReference type="GO" id="GO:0005615">
    <property type="term" value="C:extracellular space"/>
    <property type="evidence" value="ECO:0007669"/>
    <property type="project" value="TreeGrafter"/>
</dbReference>
<proteinExistence type="inferred from homology"/>